<dbReference type="AlphaFoldDB" id="A0A4R4TV47"/>
<organism evidence="3 4">
    <name type="scientific">Streptomyces hainanensis</name>
    <dbReference type="NCBI Taxonomy" id="402648"/>
    <lineage>
        <taxon>Bacteria</taxon>
        <taxon>Bacillati</taxon>
        <taxon>Actinomycetota</taxon>
        <taxon>Actinomycetes</taxon>
        <taxon>Kitasatosporales</taxon>
        <taxon>Streptomycetaceae</taxon>
        <taxon>Streptomyces</taxon>
    </lineage>
</organism>
<dbReference type="Proteomes" id="UP000295345">
    <property type="component" value="Unassembled WGS sequence"/>
</dbReference>
<proteinExistence type="inferred from homology"/>
<evidence type="ECO:0000259" key="2">
    <source>
        <dbReference type="Pfam" id="PF03816"/>
    </source>
</evidence>
<dbReference type="Pfam" id="PF03816">
    <property type="entry name" value="LytR_cpsA_psr"/>
    <property type="match status" value="1"/>
</dbReference>
<dbReference type="InterPro" id="IPR050922">
    <property type="entry name" value="LytR/CpsA/Psr_CW_biosynth"/>
</dbReference>
<dbReference type="OrthoDB" id="9782542at2"/>
<comment type="caution">
    <text evidence="3">The sequence shown here is derived from an EMBL/GenBank/DDBJ whole genome shotgun (WGS) entry which is preliminary data.</text>
</comment>
<reference evidence="3 4" key="1">
    <citation type="submission" date="2019-03" db="EMBL/GenBank/DDBJ databases">
        <title>Draft genome sequences of novel Actinobacteria.</title>
        <authorList>
            <person name="Sahin N."/>
            <person name="Ay H."/>
            <person name="Saygin H."/>
        </authorList>
    </citation>
    <scope>NUCLEOTIDE SEQUENCE [LARGE SCALE GENOMIC DNA]</scope>
    <source>
        <strain evidence="3 4">DSM 41900</strain>
    </source>
</reference>
<evidence type="ECO:0000313" key="3">
    <source>
        <dbReference type="EMBL" id="TDC79914.1"/>
    </source>
</evidence>
<evidence type="ECO:0000313" key="4">
    <source>
        <dbReference type="Proteomes" id="UP000295345"/>
    </source>
</evidence>
<sequence length="319" mass="34242">MLWWLLLAFGALLAIAAGTALWAFHSLEGNIRTDHAATRELDAHAAERPHAGTGKARNVLVIGEDFGSGTGNARSDTVLLLHLSGDGERAEAVNVPRDIVVDIPGCRTPDGTTSEPQHAQFNWAFQFGGAACTIRTFEQLAGVRVDHHVVVGFEGFADIVDAVGGVEVELAQDEHDPNVGHDLSAGRHLLDGEQALAYVRARVYVGDGSDLNRLLRQQEFLGRVYEKVTTQGTLANPAKLYPVLAAVTSSITADPGLDSLDALSALVADLRAVPDRGVTFHTVPTVPHPERPNRLTLDQQLADELFADLLADRPLPERA</sequence>
<feature type="domain" description="Cell envelope-related transcriptional attenuator" evidence="2">
    <location>
        <begin position="74"/>
        <end position="228"/>
    </location>
</feature>
<name>A0A4R4TV47_9ACTN</name>
<dbReference type="EMBL" id="SMKI01000009">
    <property type="protein sequence ID" value="TDC79914.1"/>
    <property type="molecule type" value="Genomic_DNA"/>
</dbReference>
<accession>A0A4R4TV47</accession>
<dbReference type="RefSeq" id="WP_132815784.1">
    <property type="nucleotide sequence ID" value="NZ_SMKI01000009.1"/>
</dbReference>
<gene>
    <name evidence="3" type="ORF">E1283_01705</name>
</gene>
<keyword evidence="4" id="KW-1185">Reference proteome</keyword>
<comment type="similarity">
    <text evidence="1">Belongs to the LytR/CpsA/Psr (LCP) family.</text>
</comment>
<dbReference type="PANTHER" id="PTHR33392">
    <property type="entry name" value="POLYISOPRENYL-TEICHOIC ACID--PEPTIDOGLYCAN TEICHOIC ACID TRANSFERASE TAGU"/>
    <property type="match status" value="1"/>
</dbReference>
<protein>
    <submittedName>
        <fullName evidence="3">LytR family transcriptional regulator</fullName>
    </submittedName>
</protein>
<dbReference type="PANTHER" id="PTHR33392:SF6">
    <property type="entry name" value="POLYISOPRENYL-TEICHOIC ACID--PEPTIDOGLYCAN TEICHOIC ACID TRANSFERASE TAGU"/>
    <property type="match status" value="1"/>
</dbReference>
<dbReference type="InterPro" id="IPR004474">
    <property type="entry name" value="LytR_CpsA_psr"/>
</dbReference>
<dbReference type="Gene3D" id="3.40.630.190">
    <property type="entry name" value="LCP protein"/>
    <property type="match status" value="1"/>
</dbReference>
<evidence type="ECO:0000256" key="1">
    <source>
        <dbReference type="ARBA" id="ARBA00006068"/>
    </source>
</evidence>
<dbReference type="NCBIfam" id="TIGR00350">
    <property type="entry name" value="lytR_cpsA_psr"/>
    <property type="match status" value="1"/>
</dbReference>